<dbReference type="InterPro" id="IPR006070">
    <property type="entry name" value="Sua5-like_dom"/>
</dbReference>
<evidence type="ECO:0000259" key="1">
    <source>
        <dbReference type="PROSITE" id="PS51163"/>
    </source>
</evidence>
<dbReference type="PANTHER" id="PTHR42828">
    <property type="entry name" value="DHBP SYNTHASE RIBB-LIKE ALPHA/BETA DOMAIN-CONTAINING PROTEIN"/>
    <property type="match status" value="1"/>
</dbReference>
<dbReference type="GO" id="GO:0003725">
    <property type="term" value="F:double-stranded RNA binding"/>
    <property type="evidence" value="ECO:0007669"/>
    <property type="project" value="InterPro"/>
</dbReference>
<comment type="caution">
    <text evidence="2">The sequence shown here is derived from an EMBL/GenBank/DDBJ whole genome shotgun (WGS) entry which is preliminary data.</text>
</comment>
<dbReference type="PANTHER" id="PTHR42828:SF3">
    <property type="entry name" value="THREONYLCARBAMOYL-AMP SYNTHASE"/>
    <property type="match status" value="1"/>
</dbReference>
<name>A0A926IY73_AERHY</name>
<feature type="domain" description="YrdC-like" evidence="1">
    <location>
        <begin position="13"/>
        <end position="198"/>
    </location>
</feature>
<organism evidence="2">
    <name type="scientific">Aeromonas hydrophila</name>
    <dbReference type="NCBI Taxonomy" id="644"/>
    <lineage>
        <taxon>Bacteria</taxon>
        <taxon>Pseudomonadati</taxon>
        <taxon>Pseudomonadota</taxon>
        <taxon>Gammaproteobacteria</taxon>
        <taxon>Aeromonadales</taxon>
        <taxon>Aeromonadaceae</taxon>
        <taxon>Aeromonas</taxon>
    </lineage>
</organism>
<sequence>MSQHFTYIRKPQARLISQAVQIIQNGGVIVYPTDSGYALGCQMGDKGALERICRIRRIDPNHDFTLVCRDLRDLHLCQGGQHGVSPDQEQHPGPYTFIFKATKEVPRRLMNEKKKTIGIRVPDNKIAQALLEALGEPLLSTTLILPESDMAEFDPEEIFDKLGKQLDLVVNGGYLGEQPTTVVDFSDDEPVLRRRGAGDPTPFE</sequence>
<accession>A0A926IY73</accession>
<dbReference type="AlphaFoldDB" id="A0A926IY73"/>
<gene>
    <name evidence="2" type="ORF">H2136_13075</name>
</gene>
<dbReference type="SUPFAM" id="SSF55821">
    <property type="entry name" value="YrdC/RibB"/>
    <property type="match status" value="1"/>
</dbReference>
<evidence type="ECO:0000313" key="2">
    <source>
        <dbReference type="EMBL" id="MBC8674077.1"/>
    </source>
</evidence>
<dbReference type="InterPro" id="IPR052532">
    <property type="entry name" value="SUA5_domain"/>
</dbReference>
<reference evidence="2" key="1">
    <citation type="submission" date="2020-07" db="EMBL/GenBank/DDBJ databases">
        <title>Carbapenem Resistant Aeromonas hydrophila Carrying blacphA7 Isolated from Two Solid Organ Transplant Patients.</title>
        <authorList>
            <person name="Hilt E."/>
            <person name="Fitzwater S.P."/>
            <person name="Ward K."/>
            <person name="De St Maurice A."/>
            <person name="Chandrasekaran S."/>
            <person name="Garner O.B."/>
            <person name="Yang S."/>
        </authorList>
    </citation>
    <scope>NUCLEOTIDE SEQUENCE</scope>
    <source>
        <strain evidence="2">B-1</strain>
    </source>
</reference>
<dbReference type="Pfam" id="PF01300">
    <property type="entry name" value="Sua5_yciO_yrdC"/>
    <property type="match status" value="1"/>
</dbReference>
<dbReference type="NCBIfam" id="TIGR00057">
    <property type="entry name" value="L-threonylcarbamoyladenylate synthase"/>
    <property type="match status" value="1"/>
</dbReference>
<dbReference type="PROSITE" id="PS51163">
    <property type="entry name" value="YRDC"/>
    <property type="match status" value="1"/>
</dbReference>
<dbReference type="EMBL" id="JACLAN010000006">
    <property type="protein sequence ID" value="MBC8674077.1"/>
    <property type="molecule type" value="Genomic_DNA"/>
</dbReference>
<dbReference type="Gene3D" id="3.90.870.10">
    <property type="entry name" value="DHBP synthase"/>
    <property type="match status" value="1"/>
</dbReference>
<protein>
    <submittedName>
        <fullName evidence="2">Threonylcarbamoyl-AMP synthase</fullName>
    </submittedName>
</protein>
<proteinExistence type="predicted"/>
<dbReference type="InterPro" id="IPR017945">
    <property type="entry name" value="DHBP_synth_RibB-like_a/b_dom"/>
</dbReference>